<evidence type="ECO:0000259" key="1">
    <source>
        <dbReference type="PROSITE" id="PS50222"/>
    </source>
</evidence>
<dbReference type="AlphaFoldDB" id="A0AA86U4Q4"/>
<dbReference type="GO" id="GO:0005509">
    <property type="term" value="F:calcium ion binding"/>
    <property type="evidence" value="ECO:0007669"/>
    <property type="project" value="InterPro"/>
</dbReference>
<dbReference type="PANTHER" id="PTHR23048">
    <property type="entry name" value="MYOSIN LIGHT CHAIN 1, 3"/>
    <property type="match status" value="1"/>
</dbReference>
<proteinExistence type="predicted"/>
<evidence type="ECO:0000313" key="2">
    <source>
        <dbReference type="EMBL" id="CAI9940734.1"/>
    </source>
</evidence>
<dbReference type="Proteomes" id="UP001642409">
    <property type="component" value="Unassembled WGS sequence"/>
</dbReference>
<accession>A0AA86U4Q4</accession>
<dbReference type="PROSITE" id="PS50222">
    <property type="entry name" value="EF_HAND_2"/>
    <property type="match status" value="1"/>
</dbReference>
<dbReference type="EMBL" id="CATOUU010000681">
    <property type="protein sequence ID" value="CAI9940734.1"/>
    <property type="molecule type" value="Genomic_DNA"/>
</dbReference>
<comment type="caution">
    <text evidence="2">The sequence shown here is derived from an EMBL/GenBank/DDBJ whole genome shotgun (WGS) entry which is preliminary data.</text>
</comment>
<dbReference type="GO" id="GO:0016460">
    <property type="term" value="C:myosin II complex"/>
    <property type="evidence" value="ECO:0007669"/>
    <property type="project" value="TreeGrafter"/>
</dbReference>
<reference evidence="3 4" key="2">
    <citation type="submission" date="2024-07" db="EMBL/GenBank/DDBJ databases">
        <authorList>
            <person name="Akdeniz Z."/>
        </authorList>
    </citation>
    <scope>NUCLEOTIDE SEQUENCE [LARGE SCALE GENOMIC DNA]</scope>
</reference>
<reference evidence="2" key="1">
    <citation type="submission" date="2023-06" db="EMBL/GenBank/DDBJ databases">
        <authorList>
            <person name="Kurt Z."/>
        </authorList>
    </citation>
    <scope>NUCLEOTIDE SEQUENCE</scope>
</reference>
<name>A0AA86U4Q4_9EUKA</name>
<organism evidence="2">
    <name type="scientific">Hexamita inflata</name>
    <dbReference type="NCBI Taxonomy" id="28002"/>
    <lineage>
        <taxon>Eukaryota</taxon>
        <taxon>Metamonada</taxon>
        <taxon>Diplomonadida</taxon>
        <taxon>Hexamitidae</taxon>
        <taxon>Hexamitinae</taxon>
        <taxon>Hexamita</taxon>
    </lineage>
</organism>
<feature type="domain" description="EF-hand" evidence="1">
    <location>
        <begin position="115"/>
        <end position="150"/>
    </location>
</feature>
<protein>
    <submittedName>
        <fullName evidence="2">EF hand domain-containing protein</fullName>
    </submittedName>
    <submittedName>
        <fullName evidence="3">EF_hand domain-containing protein</fullName>
    </submittedName>
</protein>
<evidence type="ECO:0000313" key="4">
    <source>
        <dbReference type="Proteomes" id="UP001642409"/>
    </source>
</evidence>
<dbReference type="PANTHER" id="PTHR23048:SF45">
    <property type="entry name" value="CALMODULIN LIKE 4"/>
    <property type="match status" value="1"/>
</dbReference>
<sequence>MQFKKPDTKLCSEAFTAVDTKRKSKLDAGELVKAFEKMKLQFTQEEVTQLVQLITIQITQIAISLEQFMHLIYICQNTSNKDTNRLLFLAADSQYAGVIDRRGVELILQRLGGNIKSQQTDDLMEAFTQDKNGKLTFEQFTDMMDILLGK</sequence>
<dbReference type="InterPro" id="IPR011992">
    <property type="entry name" value="EF-hand-dom_pair"/>
</dbReference>
<dbReference type="Gene3D" id="1.10.238.10">
    <property type="entry name" value="EF-hand"/>
    <property type="match status" value="2"/>
</dbReference>
<gene>
    <name evidence="3" type="ORF">HINF_LOCUS25749</name>
    <name evidence="2" type="ORF">HINF_LOCUS28379</name>
</gene>
<keyword evidence="4" id="KW-1185">Reference proteome</keyword>
<dbReference type="SUPFAM" id="SSF47473">
    <property type="entry name" value="EF-hand"/>
    <property type="match status" value="1"/>
</dbReference>
<dbReference type="InterPro" id="IPR050230">
    <property type="entry name" value="CALM/Myosin/TropC-like"/>
</dbReference>
<dbReference type="EMBL" id="CAXDID020000077">
    <property type="protein sequence ID" value="CAL6016938.1"/>
    <property type="molecule type" value="Genomic_DNA"/>
</dbReference>
<dbReference type="InterPro" id="IPR002048">
    <property type="entry name" value="EF_hand_dom"/>
</dbReference>
<evidence type="ECO:0000313" key="3">
    <source>
        <dbReference type="EMBL" id="CAL6016938.1"/>
    </source>
</evidence>